<dbReference type="Pfam" id="PF13432">
    <property type="entry name" value="TPR_16"/>
    <property type="match status" value="1"/>
</dbReference>
<name>A0A929X0X8_9BACT</name>
<comment type="caution">
    <text evidence="2">The sequence shown here is derived from an EMBL/GenBank/DDBJ whole genome shotgun (WGS) entry which is preliminary data.</text>
</comment>
<dbReference type="SMART" id="SM00028">
    <property type="entry name" value="TPR"/>
    <property type="match status" value="3"/>
</dbReference>
<evidence type="ECO:0000313" key="2">
    <source>
        <dbReference type="EMBL" id="MBF0971173.1"/>
    </source>
</evidence>
<dbReference type="RefSeq" id="WP_303764736.1">
    <property type="nucleotide sequence ID" value="NZ_JABZGR010000046.1"/>
</dbReference>
<dbReference type="Gene3D" id="1.25.40.10">
    <property type="entry name" value="Tetratricopeptide repeat domain"/>
    <property type="match status" value="2"/>
</dbReference>
<feature type="chain" id="PRO_5037668362" description="Tetratricopeptide repeat protein" evidence="1">
    <location>
        <begin position="23"/>
        <end position="595"/>
    </location>
</feature>
<protein>
    <recommendedName>
        <fullName evidence="4">Tetratricopeptide repeat protein</fullName>
    </recommendedName>
</protein>
<dbReference type="EMBL" id="JABZGR010000046">
    <property type="protein sequence ID" value="MBF0971173.1"/>
    <property type="molecule type" value="Genomic_DNA"/>
</dbReference>
<evidence type="ECO:0008006" key="4">
    <source>
        <dbReference type="Google" id="ProtNLM"/>
    </source>
</evidence>
<reference evidence="2" key="1">
    <citation type="submission" date="2020-04" db="EMBL/GenBank/DDBJ databases">
        <title>Deep metagenomics examines the oral microbiome during advanced dental caries in children, revealing novel taxa and co-occurrences with host molecules.</title>
        <authorList>
            <person name="Baker J.L."/>
            <person name="Morton J.T."/>
            <person name="Dinis M."/>
            <person name="Alvarez R."/>
            <person name="Tran N.C."/>
            <person name="Knight R."/>
            <person name="Edlund A."/>
        </authorList>
    </citation>
    <scope>NUCLEOTIDE SEQUENCE</scope>
    <source>
        <strain evidence="2">JCVI_34_bin.1</strain>
    </source>
</reference>
<proteinExistence type="predicted"/>
<dbReference type="InterPro" id="IPR019734">
    <property type="entry name" value="TPR_rpt"/>
</dbReference>
<evidence type="ECO:0000313" key="3">
    <source>
        <dbReference type="Proteomes" id="UP000704068"/>
    </source>
</evidence>
<organism evidence="2 3">
    <name type="scientific">Alloprevotella tannerae</name>
    <dbReference type="NCBI Taxonomy" id="76122"/>
    <lineage>
        <taxon>Bacteria</taxon>
        <taxon>Pseudomonadati</taxon>
        <taxon>Bacteroidota</taxon>
        <taxon>Bacteroidia</taxon>
        <taxon>Bacteroidales</taxon>
        <taxon>Prevotellaceae</taxon>
        <taxon>Alloprevotella</taxon>
    </lineage>
</organism>
<dbReference type="PANTHER" id="PTHR12558:SF13">
    <property type="entry name" value="CELL DIVISION CYCLE PROTEIN 27 HOMOLOG"/>
    <property type="match status" value="1"/>
</dbReference>
<dbReference type="AlphaFoldDB" id="A0A929X0X8"/>
<keyword evidence="1" id="KW-0732">Signal</keyword>
<dbReference type="InterPro" id="IPR011990">
    <property type="entry name" value="TPR-like_helical_dom_sf"/>
</dbReference>
<dbReference type="SUPFAM" id="SSF48452">
    <property type="entry name" value="TPR-like"/>
    <property type="match status" value="2"/>
</dbReference>
<dbReference type="Proteomes" id="UP000704068">
    <property type="component" value="Unassembled WGS sequence"/>
</dbReference>
<feature type="signal peptide" evidence="1">
    <location>
        <begin position="1"/>
        <end position="22"/>
    </location>
</feature>
<dbReference type="PANTHER" id="PTHR12558">
    <property type="entry name" value="CELL DIVISION CYCLE 16,23,27"/>
    <property type="match status" value="1"/>
</dbReference>
<gene>
    <name evidence="2" type="ORF">HXK21_09105</name>
</gene>
<evidence type="ECO:0000256" key="1">
    <source>
        <dbReference type="SAM" id="SignalP"/>
    </source>
</evidence>
<accession>A0A929X0X8</accession>
<sequence length="595" mass="67980">MKRIKHLLLLLSFASLSIPTLAQYVPEAMEIDTDSVVVDSIEGFDMDFKVSLDSLRLLVEQNPQDGKAWLNLAGAYWYQDADTTLFEQALQKCVSLLSAANSDDMERACRLVKFGFSGNKRIELLKTMLQRLPQNVIIKNGLAQAYYEENDYDMAEYYDSINYEYIRTHHAEDYVEALTDAAERVTSVEDSIKISTGMRNYRAWKRIKLAYDISDGNYGTVFLLADSYMKLAAYGNSIYASENEARIKAGLMPIDFTQALVDSAFTVILAEELGNEVDIPLFFFKEGKELGASTVRAIENYILQKIKSKPQEPQWHYYEGMFLMLCNRSKEALPHLEAAYEQRPNEDLAFVLIYGYYRMRQWGKSIELVNKLIQEQKGDERDLVESYNLLCKLYGAQGNYEAAIKAVNKCIKIGKKIDWYGLSMAYELRAMTYILQGQGKNAQLNSKALADLQIAFEASEDFYKRQMMAVWYGWLLDQPHKALPARSDSLSLQANWRTFALKIDVTISVANIIAQYFWGDAAQARQDMDEVLANDPNNEYFFEIAGFYALQGETAKAIEALRQGIKNGDYWFAGLRDLPWLSSLKGNPDYEDLLK</sequence>